<keyword evidence="3" id="KW-1185">Reference proteome</keyword>
<sequence length="182" mass="20860">MWAEDRDTKKAKKRKATRDLMGITSQRKGLVSFCDEEKSRRTTRKTRRHRDKEMTYVFLKGSPFRTTLVGRAQTWFSQLAQGSIETFKQLAQSFVHHFAGNIRHPKTPGHLFTIIQEEGESLRSYMQRIRGEILDVPNISLELLSSIIAQGLKNGGLADSLIGEPASSWEELLVRAERFILI</sequence>
<dbReference type="InterPro" id="IPR005162">
    <property type="entry name" value="Retrotrans_gag_dom"/>
</dbReference>
<dbReference type="AlphaFoldDB" id="A0AAE2CN78"/>
<feature type="domain" description="Retrotransposon gag" evidence="1">
    <location>
        <begin position="64"/>
        <end position="153"/>
    </location>
</feature>
<organism evidence="2 3">
    <name type="scientific">Sesamum alatum</name>
    <dbReference type="NCBI Taxonomy" id="300844"/>
    <lineage>
        <taxon>Eukaryota</taxon>
        <taxon>Viridiplantae</taxon>
        <taxon>Streptophyta</taxon>
        <taxon>Embryophyta</taxon>
        <taxon>Tracheophyta</taxon>
        <taxon>Spermatophyta</taxon>
        <taxon>Magnoliopsida</taxon>
        <taxon>eudicotyledons</taxon>
        <taxon>Gunneridae</taxon>
        <taxon>Pentapetalae</taxon>
        <taxon>asterids</taxon>
        <taxon>lamiids</taxon>
        <taxon>Lamiales</taxon>
        <taxon>Pedaliaceae</taxon>
        <taxon>Sesamum</taxon>
    </lineage>
</organism>
<dbReference type="PANTHER" id="PTHR33223">
    <property type="entry name" value="CCHC-TYPE DOMAIN-CONTAINING PROTEIN"/>
    <property type="match status" value="1"/>
</dbReference>
<gene>
    <name evidence="2" type="ORF">Salat_1137200</name>
</gene>
<proteinExistence type="predicted"/>
<dbReference type="Pfam" id="PF03732">
    <property type="entry name" value="Retrotrans_gag"/>
    <property type="match status" value="1"/>
</dbReference>
<reference evidence="2" key="2">
    <citation type="journal article" date="2024" name="Plant">
        <title>Genomic evolution and insights into agronomic trait innovations of Sesamum species.</title>
        <authorList>
            <person name="Miao H."/>
            <person name="Wang L."/>
            <person name="Qu L."/>
            <person name="Liu H."/>
            <person name="Sun Y."/>
            <person name="Le M."/>
            <person name="Wang Q."/>
            <person name="Wei S."/>
            <person name="Zheng Y."/>
            <person name="Lin W."/>
            <person name="Duan Y."/>
            <person name="Cao H."/>
            <person name="Xiong S."/>
            <person name="Wang X."/>
            <person name="Wei L."/>
            <person name="Li C."/>
            <person name="Ma Q."/>
            <person name="Ju M."/>
            <person name="Zhao R."/>
            <person name="Li G."/>
            <person name="Mu C."/>
            <person name="Tian Q."/>
            <person name="Mei H."/>
            <person name="Zhang T."/>
            <person name="Gao T."/>
            <person name="Zhang H."/>
        </authorList>
    </citation>
    <scope>NUCLEOTIDE SEQUENCE</scope>
    <source>
        <strain evidence="2">3651</strain>
    </source>
</reference>
<name>A0AAE2CN78_9LAMI</name>
<dbReference type="EMBL" id="JACGWO010000004">
    <property type="protein sequence ID" value="KAK4428376.1"/>
    <property type="molecule type" value="Genomic_DNA"/>
</dbReference>
<protein>
    <recommendedName>
        <fullName evidence="1">Retrotransposon gag domain-containing protein</fullName>
    </recommendedName>
</protein>
<evidence type="ECO:0000259" key="1">
    <source>
        <dbReference type="Pfam" id="PF03732"/>
    </source>
</evidence>
<dbReference type="PANTHER" id="PTHR33223:SF10">
    <property type="entry name" value="AMINOTRANSFERASE-LIKE PLANT MOBILE DOMAIN-CONTAINING PROTEIN"/>
    <property type="match status" value="1"/>
</dbReference>
<dbReference type="Proteomes" id="UP001293254">
    <property type="component" value="Unassembled WGS sequence"/>
</dbReference>
<accession>A0AAE2CN78</accession>
<comment type="caution">
    <text evidence="2">The sequence shown here is derived from an EMBL/GenBank/DDBJ whole genome shotgun (WGS) entry which is preliminary data.</text>
</comment>
<evidence type="ECO:0000313" key="2">
    <source>
        <dbReference type="EMBL" id="KAK4428376.1"/>
    </source>
</evidence>
<evidence type="ECO:0000313" key="3">
    <source>
        <dbReference type="Proteomes" id="UP001293254"/>
    </source>
</evidence>
<reference evidence="2" key="1">
    <citation type="submission" date="2020-06" db="EMBL/GenBank/DDBJ databases">
        <authorList>
            <person name="Li T."/>
            <person name="Hu X."/>
            <person name="Zhang T."/>
            <person name="Song X."/>
            <person name="Zhang H."/>
            <person name="Dai N."/>
            <person name="Sheng W."/>
            <person name="Hou X."/>
            <person name="Wei L."/>
        </authorList>
    </citation>
    <scope>NUCLEOTIDE SEQUENCE</scope>
    <source>
        <strain evidence="2">3651</strain>
        <tissue evidence="2">Leaf</tissue>
    </source>
</reference>